<evidence type="ECO:0000313" key="6">
    <source>
        <dbReference type="Proteomes" id="UP000006054"/>
    </source>
</evidence>
<dbReference type="InterPro" id="IPR011990">
    <property type="entry name" value="TPR-like_helical_dom_sf"/>
</dbReference>
<dbReference type="EMBL" id="CP003345">
    <property type="protein sequence ID" value="AFM02981.1"/>
    <property type="molecule type" value="Genomic_DNA"/>
</dbReference>
<dbReference type="PANTHER" id="PTHR43156:SF9">
    <property type="entry name" value="HAMP DOMAIN-CONTAINING PROTEIN"/>
    <property type="match status" value="1"/>
</dbReference>
<feature type="repeat" description="TPR" evidence="2">
    <location>
        <begin position="275"/>
        <end position="308"/>
    </location>
</feature>
<dbReference type="eggNOG" id="COG2208">
    <property type="taxonomic scope" value="Bacteria"/>
</dbReference>
<feature type="transmembrane region" description="Helical" evidence="3">
    <location>
        <begin position="385"/>
        <end position="406"/>
    </location>
</feature>
<evidence type="ECO:0000256" key="2">
    <source>
        <dbReference type="PROSITE-ProRule" id="PRU00339"/>
    </source>
</evidence>
<reference evidence="6" key="1">
    <citation type="submission" date="2012-06" db="EMBL/GenBank/DDBJ databases">
        <title>The complete genome of Flexibacter litoralis DSM 6794.</title>
        <authorList>
            <person name="Lucas S."/>
            <person name="Copeland A."/>
            <person name="Lapidus A."/>
            <person name="Glavina del Rio T."/>
            <person name="Dalin E."/>
            <person name="Tice H."/>
            <person name="Bruce D."/>
            <person name="Goodwin L."/>
            <person name="Pitluck S."/>
            <person name="Peters L."/>
            <person name="Ovchinnikova G."/>
            <person name="Lu M."/>
            <person name="Kyrpides N."/>
            <person name="Mavromatis K."/>
            <person name="Ivanova N."/>
            <person name="Brettin T."/>
            <person name="Detter J.C."/>
            <person name="Han C."/>
            <person name="Larimer F."/>
            <person name="Land M."/>
            <person name="Hauser L."/>
            <person name="Markowitz V."/>
            <person name="Cheng J.-F."/>
            <person name="Hugenholtz P."/>
            <person name="Woyke T."/>
            <person name="Wu D."/>
            <person name="Spring S."/>
            <person name="Lang E."/>
            <person name="Kopitz M."/>
            <person name="Brambilla E."/>
            <person name="Klenk H.-P."/>
            <person name="Eisen J.A."/>
        </authorList>
    </citation>
    <scope>NUCLEOTIDE SEQUENCE [LARGE SCALE GENOMIC DNA]</scope>
    <source>
        <strain evidence="6">ATCC 23117 / DSM 6794 / NBRC 15988 / NCIMB 1366 / Sio-4</strain>
    </source>
</reference>
<evidence type="ECO:0000259" key="4">
    <source>
        <dbReference type="SMART" id="SM00331"/>
    </source>
</evidence>
<dbReference type="InterPro" id="IPR019734">
    <property type="entry name" value="TPR_rpt"/>
</dbReference>
<dbReference type="eggNOG" id="COG0457">
    <property type="taxonomic scope" value="Bacteria"/>
</dbReference>
<keyword evidence="3" id="KW-0472">Membrane</keyword>
<feature type="transmembrane region" description="Helical" evidence="3">
    <location>
        <begin position="12"/>
        <end position="33"/>
    </location>
</feature>
<dbReference type="RefSeq" id="WP_014796441.1">
    <property type="nucleotide sequence ID" value="NC_018018.1"/>
</dbReference>
<keyword evidence="6" id="KW-1185">Reference proteome</keyword>
<dbReference type="Gene3D" id="1.25.40.10">
    <property type="entry name" value="Tetratricopeptide repeat domain"/>
    <property type="match status" value="2"/>
</dbReference>
<keyword evidence="2" id="KW-0802">TPR repeat</keyword>
<accession>I4AG96</accession>
<dbReference type="SMART" id="SM00028">
    <property type="entry name" value="TPR"/>
    <property type="match status" value="5"/>
</dbReference>
<dbReference type="PROSITE" id="PS50005">
    <property type="entry name" value="TPR"/>
    <property type="match status" value="1"/>
</dbReference>
<dbReference type="OrthoDB" id="1119265at2"/>
<proteinExistence type="predicted"/>
<feature type="domain" description="PPM-type phosphatase" evidence="4">
    <location>
        <begin position="472"/>
        <end position="695"/>
    </location>
</feature>
<dbReference type="Pfam" id="PF13181">
    <property type="entry name" value="TPR_8"/>
    <property type="match status" value="2"/>
</dbReference>
<keyword evidence="3" id="KW-1133">Transmembrane helix</keyword>
<sequence precursor="true">MLVNNTTRHYFFIFSFLFLAFSSYFFSVSFSYAQLKSDSILKNNLNLENKKRQKTSEVESLIRQLEKIQPTQKVGLLIQISEFYRTQIRDSDKALEYATQAIKEATKLRDKKAISQASIQAGALHRNKGESDFALTLFIRGLNSAEEIGNDSLQTDALHKIAVTYLLMRDFEQSYQYAIKEEKMWRASNSEYGLASSLNLKGISLIYLKRLDEAIKSLEQSLTITKKLDNEELLYKVFSNLADAYLKKGELGKATLYITKSKEITERINDNYGNIVNMIKLGEIYSEKGDLSKAINTTEEGLKLAQNSRYAALARNGYEALRDIYFKVDDYQKAFENQSLAVAMNDSLSNISRRHQVSNMQTYYESERNDRENQLLKEENKNKNLTLYLTSTIALIGFLLVGLFIYRTQVKKKTITKLRNQNDEIRSVYEQISKQATVIDDTNTTLTESLNYARRIQDAMQVNTTTIFEELSDNFIIDRPRDIVSGDCYWFEQHQGDFYVALADCTGHGIPGALMTILCNSLLNDIFNSRSGVRSPAEMLIELHHRLIHHLHQQKSNVQDGMDIAICRINKNDKTITYAGAKQPLLYVDKDGEFNRFKASSLPIGGHEVKIKRKLEDITIHYQVGDTLYITSDGYQDQFGGKNDKKFMSKRLYNMLVEIHKMPLEKQKIHIETQLNNWQANNEQTDDIMMIGIKLN</sequence>
<dbReference type="InterPro" id="IPR001932">
    <property type="entry name" value="PPM-type_phosphatase-like_dom"/>
</dbReference>
<dbReference type="SUPFAM" id="SSF48452">
    <property type="entry name" value="TPR-like"/>
    <property type="match status" value="2"/>
</dbReference>
<dbReference type="InterPro" id="IPR036457">
    <property type="entry name" value="PPM-type-like_dom_sf"/>
</dbReference>
<evidence type="ECO:0000256" key="1">
    <source>
        <dbReference type="ARBA" id="ARBA00022801"/>
    </source>
</evidence>
<dbReference type="STRING" id="880071.Fleli_0506"/>
<dbReference type="Gene3D" id="3.60.40.10">
    <property type="entry name" value="PPM-type phosphatase domain"/>
    <property type="match status" value="1"/>
</dbReference>
<dbReference type="HOGENOM" id="CLU_015802_0_0_10"/>
<dbReference type="PANTHER" id="PTHR43156">
    <property type="entry name" value="STAGE II SPORULATION PROTEIN E-RELATED"/>
    <property type="match status" value="1"/>
</dbReference>
<evidence type="ECO:0000313" key="5">
    <source>
        <dbReference type="EMBL" id="AFM02981.1"/>
    </source>
</evidence>
<dbReference type="Proteomes" id="UP000006054">
    <property type="component" value="Chromosome"/>
</dbReference>
<name>I4AG96_BERLS</name>
<protein>
    <submittedName>
        <fullName evidence="5">Stage II sporulation protein E (SpoIIE)</fullName>
    </submittedName>
</protein>
<dbReference type="GO" id="GO:0016791">
    <property type="term" value="F:phosphatase activity"/>
    <property type="evidence" value="ECO:0007669"/>
    <property type="project" value="TreeGrafter"/>
</dbReference>
<evidence type="ECO:0000256" key="3">
    <source>
        <dbReference type="SAM" id="Phobius"/>
    </source>
</evidence>
<dbReference type="Pfam" id="PF07228">
    <property type="entry name" value="SpoIIE"/>
    <property type="match status" value="1"/>
</dbReference>
<gene>
    <name evidence="5" type="ordered locus">Fleli_0506</name>
</gene>
<dbReference type="AlphaFoldDB" id="I4AG96"/>
<dbReference type="SMART" id="SM00331">
    <property type="entry name" value="PP2C_SIG"/>
    <property type="match status" value="1"/>
</dbReference>
<keyword evidence="1" id="KW-0378">Hydrolase</keyword>
<keyword evidence="3" id="KW-0812">Transmembrane</keyword>
<organism evidence="5 6">
    <name type="scientific">Bernardetia litoralis (strain ATCC 23117 / DSM 6794 / NBRC 15988 / NCIMB 1366 / Fx l1 / Sio-4)</name>
    <name type="common">Flexibacter litoralis</name>
    <dbReference type="NCBI Taxonomy" id="880071"/>
    <lineage>
        <taxon>Bacteria</taxon>
        <taxon>Pseudomonadati</taxon>
        <taxon>Bacteroidota</taxon>
        <taxon>Cytophagia</taxon>
        <taxon>Cytophagales</taxon>
        <taxon>Bernardetiaceae</taxon>
        <taxon>Bernardetia</taxon>
    </lineage>
</organism>
<dbReference type="KEGG" id="fli:Fleli_0506"/>
<dbReference type="InterPro" id="IPR052016">
    <property type="entry name" value="Bact_Sigma-Reg"/>
</dbReference>